<sequence>MKKVMFLVAVLGLIWSCSSDDAQTETFDTPEQANQLAVGTSANDLLSDNTFTSLVIELVYVEGFEPSQTAVNNFVSFLEDRTFKPDGITVQKRAISTTNQSPYTNQEIIAIEDANRTLFNNDNQITVWVFFADGESASNTDEGVVLGTAYRNTSFVIYQETIQELTSGTLSNTRPILETTVITHEFGHILGLTNLGSDLQSDHEDLDHPKHCDVESCLMYWQAESGSNVMDMISGGNAPQLDAQCIADLQANGGK</sequence>
<evidence type="ECO:0000313" key="2">
    <source>
        <dbReference type="EMBL" id="MBL7560085.1"/>
    </source>
</evidence>
<keyword evidence="2" id="KW-0378">Hydrolase</keyword>
<feature type="chain" id="PRO_5045166305" evidence="1">
    <location>
        <begin position="23"/>
        <end position="255"/>
    </location>
</feature>
<dbReference type="Gene3D" id="3.40.390.10">
    <property type="entry name" value="Collagenase (Catalytic Domain)"/>
    <property type="match status" value="1"/>
</dbReference>
<organism evidence="2 3">
    <name type="scientific">Olleya sediminilitoris</name>
    <dbReference type="NCBI Taxonomy" id="2795739"/>
    <lineage>
        <taxon>Bacteria</taxon>
        <taxon>Pseudomonadati</taxon>
        <taxon>Bacteroidota</taxon>
        <taxon>Flavobacteriia</taxon>
        <taxon>Flavobacteriales</taxon>
        <taxon>Flavobacteriaceae</taxon>
    </lineage>
</organism>
<dbReference type="Proteomes" id="UP000605013">
    <property type="component" value="Unassembled WGS sequence"/>
</dbReference>
<dbReference type="GO" id="GO:0008237">
    <property type="term" value="F:metallopeptidase activity"/>
    <property type="evidence" value="ECO:0007669"/>
    <property type="project" value="UniProtKB-KW"/>
</dbReference>
<evidence type="ECO:0000313" key="3">
    <source>
        <dbReference type="Proteomes" id="UP000605013"/>
    </source>
</evidence>
<dbReference type="RefSeq" id="WP_203000510.1">
    <property type="nucleotide sequence ID" value="NZ_JAEMEF010000007.1"/>
</dbReference>
<dbReference type="SUPFAM" id="SSF55486">
    <property type="entry name" value="Metalloproteases ('zincins'), catalytic domain"/>
    <property type="match status" value="1"/>
</dbReference>
<feature type="signal peptide" evidence="1">
    <location>
        <begin position="1"/>
        <end position="22"/>
    </location>
</feature>
<keyword evidence="3" id="KW-1185">Reference proteome</keyword>
<keyword evidence="2" id="KW-0645">Protease</keyword>
<name>A0ABS1WLV2_9FLAO</name>
<gene>
    <name evidence="2" type="ORF">JAO71_09740</name>
</gene>
<reference evidence="2 3" key="1">
    <citation type="submission" date="2020-12" db="EMBL/GenBank/DDBJ databases">
        <title>Olleya sediminilitoris sp. nov., isolated from a tidal flat.</title>
        <authorList>
            <person name="Park S."/>
            <person name="Yoon J.-H."/>
        </authorList>
    </citation>
    <scope>NUCLEOTIDE SEQUENCE [LARGE SCALE GENOMIC DNA]</scope>
    <source>
        <strain evidence="2 3">YSTF-M6</strain>
    </source>
</reference>
<dbReference type="EMBL" id="JAEMEF010000007">
    <property type="protein sequence ID" value="MBL7560085.1"/>
    <property type="molecule type" value="Genomic_DNA"/>
</dbReference>
<proteinExistence type="predicted"/>
<protein>
    <submittedName>
        <fullName evidence="2">Membrane metalloprotease</fullName>
    </submittedName>
</protein>
<dbReference type="InterPro" id="IPR024079">
    <property type="entry name" value="MetalloPept_cat_dom_sf"/>
</dbReference>
<accession>A0ABS1WLV2</accession>
<keyword evidence="1" id="KW-0732">Signal</keyword>
<keyword evidence="2" id="KW-0482">Metalloprotease</keyword>
<evidence type="ECO:0000256" key="1">
    <source>
        <dbReference type="SAM" id="SignalP"/>
    </source>
</evidence>
<comment type="caution">
    <text evidence="2">The sequence shown here is derived from an EMBL/GenBank/DDBJ whole genome shotgun (WGS) entry which is preliminary data.</text>
</comment>